<feature type="binding site" evidence="12">
    <location>
        <position position="269"/>
    </location>
    <ligand>
        <name>Zn(2+)</name>
        <dbReference type="ChEBI" id="CHEBI:29105"/>
        <label>2</label>
        <note>catalytic</note>
    </ligand>
</feature>
<dbReference type="PIRSF" id="PIRSF001191">
    <property type="entry name" value="Peptidase_M10A_matrix"/>
    <property type="match status" value="1"/>
</dbReference>
<proteinExistence type="inferred from homology"/>
<keyword evidence="3 11" id="KW-0479">Metal-binding</keyword>
<dbReference type="GO" id="GO:0031012">
    <property type="term" value="C:extracellular matrix"/>
    <property type="evidence" value="ECO:0007669"/>
    <property type="project" value="InterPro"/>
</dbReference>
<feature type="binding site" evidence="12">
    <location>
        <position position="384"/>
    </location>
    <ligand>
        <name>Ca(2+)</name>
        <dbReference type="ChEBI" id="CHEBI:29108"/>
        <label>4</label>
    </ligand>
</feature>
<dbReference type="InterPro" id="IPR036365">
    <property type="entry name" value="PGBD-like_sf"/>
</dbReference>
<feature type="binding site" evidence="11">
    <location>
        <position position="255"/>
    </location>
    <ligand>
        <name>Zn(2+)</name>
        <dbReference type="ChEBI" id="CHEBI:29105"/>
        <label>2</label>
        <note>catalytic</note>
    </ligand>
</feature>
<evidence type="ECO:0000259" key="15">
    <source>
        <dbReference type="SMART" id="SM00235"/>
    </source>
</evidence>
<evidence type="ECO:0000313" key="17">
    <source>
        <dbReference type="Proteomes" id="UP000035682"/>
    </source>
</evidence>
<dbReference type="GO" id="GO:0030574">
    <property type="term" value="P:collagen catabolic process"/>
    <property type="evidence" value="ECO:0007669"/>
    <property type="project" value="TreeGrafter"/>
</dbReference>
<dbReference type="RefSeq" id="XP_024508568.1">
    <property type="nucleotide sequence ID" value="XM_024642837.1"/>
</dbReference>
<evidence type="ECO:0000256" key="2">
    <source>
        <dbReference type="ARBA" id="ARBA00022670"/>
    </source>
</evidence>
<dbReference type="GeneID" id="36381738"/>
<evidence type="ECO:0000313" key="16">
    <source>
        <dbReference type="EMBL" id="CEF69368.1"/>
    </source>
</evidence>
<dbReference type="SUPFAM" id="SSF55486">
    <property type="entry name" value="Metalloproteases ('zincins'), catalytic domain"/>
    <property type="match status" value="1"/>
</dbReference>
<evidence type="ECO:0000256" key="6">
    <source>
        <dbReference type="ARBA" id="ARBA00022801"/>
    </source>
</evidence>
<dbReference type="InterPro" id="IPR033739">
    <property type="entry name" value="M10A_MMP"/>
</dbReference>
<dbReference type="GO" id="GO:0008270">
    <property type="term" value="F:zinc ion binding"/>
    <property type="evidence" value="ECO:0007669"/>
    <property type="project" value="InterPro"/>
</dbReference>
<feature type="binding site" evidence="12">
    <location>
        <position position="201"/>
    </location>
    <ligand>
        <name>Zn(2+)</name>
        <dbReference type="ChEBI" id="CHEBI:29105"/>
        <label>1</label>
    </ligand>
</feature>
<accession>A0A090LMF9</accession>
<dbReference type="PANTHER" id="PTHR10201">
    <property type="entry name" value="MATRIX METALLOPROTEINASE"/>
    <property type="match status" value="1"/>
</dbReference>
<dbReference type="CDD" id="cd04278">
    <property type="entry name" value="ZnMc_MMP"/>
    <property type="match status" value="1"/>
</dbReference>
<feature type="binding site" evidence="12">
    <location>
        <position position="230"/>
    </location>
    <ligand>
        <name>Ca(2+)</name>
        <dbReference type="ChEBI" id="CHEBI:29108"/>
        <label>1</label>
    </ligand>
</feature>
<feature type="binding site" evidence="12">
    <location>
        <position position="430"/>
    </location>
    <ligand>
        <name>Ca(2+)</name>
        <dbReference type="ChEBI" id="CHEBI:29108"/>
        <label>4</label>
    </ligand>
</feature>
<dbReference type="SUPFAM" id="SSF50923">
    <property type="entry name" value="Hemopexin-like domain"/>
    <property type="match status" value="1"/>
</dbReference>
<dbReference type="InterPro" id="IPR000585">
    <property type="entry name" value="Hemopexin-like_dom"/>
</dbReference>
<evidence type="ECO:0000313" key="18">
    <source>
        <dbReference type="WBParaSite" id="SRAE_2000401700.1"/>
    </source>
</evidence>
<feature type="repeat" description="Hemopexin" evidence="14">
    <location>
        <begin position="426"/>
        <end position="472"/>
    </location>
</feature>
<dbReference type="InterPro" id="IPR021190">
    <property type="entry name" value="Pept_M10A"/>
</dbReference>
<dbReference type="OrthoDB" id="406838at2759"/>
<evidence type="ECO:0000256" key="13">
    <source>
        <dbReference type="PIRSR" id="PIRSR621190-4"/>
    </source>
</evidence>
<dbReference type="OMA" id="MHLHQDD"/>
<dbReference type="CDD" id="cd00094">
    <property type="entry name" value="HX"/>
    <property type="match status" value="1"/>
</dbReference>
<feature type="binding site" evidence="12">
    <location>
        <position position="216"/>
    </location>
    <ligand>
        <name>Zn(2+)</name>
        <dbReference type="ChEBI" id="CHEBI:29105"/>
        <label>1</label>
    </ligand>
</feature>
<dbReference type="WormBase" id="SRAE_2000401700">
    <property type="protein sequence ID" value="SRP03474"/>
    <property type="gene ID" value="WBGene00264245"/>
</dbReference>
<feature type="binding site" evidence="11">
    <location>
        <position position="251"/>
    </location>
    <ligand>
        <name>Zn(2+)</name>
        <dbReference type="ChEBI" id="CHEBI:29105"/>
        <label>2</label>
        <note>catalytic</note>
    </ligand>
</feature>
<reference evidence="17" key="1">
    <citation type="submission" date="2014-09" db="EMBL/GenBank/DDBJ databases">
        <authorList>
            <person name="Martin A.A."/>
        </authorList>
    </citation>
    <scope>NUCLEOTIDE SEQUENCE</scope>
    <source>
        <strain evidence="17">ED321</strain>
    </source>
</reference>
<reference evidence="18" key="3">
    <citation type="submission" date="2020-12" db="UniProtKB">
        <authorList>
            <consortium name="WormBaseParasite"/>
        </authorList>
    </citation>
    <scope>IDENTIFICATION</scope>
</reference>
<evidence type="ECO:0000256" key="10">
    <source>
        <dbReference type="PIRSR" id="PIRSR001191-1"/>
    </source>
</evidence>
<dbReference type="WBParaSite" id="SRAE_2000401700.1">
    <property type="protein sequence ID" value="SRAE_2000401700.1"/>
    <property type="gene ID" value="WBGene00264245"/>
</dbReference>
<protein>
    <submittedName>
        <fullName evidence="16 18">FI21212p1</fullName>
    </submittedName>
</protein>
<evidence type="ECO:0000256" key="9">
    <source>
        <dbReference type="ARBA" id="ARBA00023145"/>
    </source>
</evidence>
<comment type="cofactor">
    <cofactor evidence="12">
        <name>Ca(2+)</name>
        <dbReference type="ChEBI" id="CHEBI:29108"/>
    </cofactor>
    <text evidence="12">Can bind about 5 Ca(2+) ions per subunit.</text>
</comment>
<feature type="binding site" evidence="12">
    <location>
        <position position="530"/>
    </location>
    <ligand>
        <name>Ca(2+)</name>
        <dbReference type="ChEBI" id="CHEBI:29108"/>
        <label>4</label>
    </ligand>
</feature>
<name>A0A090LMF9_STRRB</name>
<feature type="binding site" evidence="12">
    <location>
        <position position="386"/>
    </location>
    <ligand>
        <name>Ca(2+)</name>
        <dbReference type="ChEBI" id="CHEBI:29108"/>
        <label>5</label>
    </ligand>
</feature>
<keyword evidence="12" id="KW-0106">Calcium</keyword>
<dbReference type="SMART" id="SM00120">
    <property type="entry name" value="HX"/>
    <property type="match status" value="4"/>
</dbReference>
<reference evidence="16" key="2">
    <citation type="submission" date="2014-09" db="EMBL/GenBank/DDBJ databases">
        <authorList>
            <person name="Aslett A.Martin."/>
        </authorList>
    </citation>
    <scope>NUCLEOTIDE SEQUENCE</scope>
    <source>
        <strain evidence="16">ED321 Heterogonic</strain>
    </source>
</reference>
<dbReference type="GO" id="GO:0006508">
    <property type="term" value="P:proteolysis"/>
    <property type="evidence" value="ECO:0007669"/>
    <property type="project" value="UniProtKB-KW"/>
</dbReference>
<sequence length="575" mass="67288">MIIPIILSNESNEKGIIINKEKELQNHFNTKIINLIDDEYISSGKSNVSKYDLKFNRSEEDAIKFLHRFGYLKSVKLKDKNNDTKRRRLRRAIAKFQKFVGLNKTGHLDNETIKLMKKGRCGNKDIFKKERGRRYVFEGSHWGKINISWTISQHSSKFPRHLVYRTLTRAFGVWQQDTPLTFLYIKNGPADIKVGFYKRKHGDDEDFDGPGGILGHGYFPRYGGEVHFDDDEYFSIGYHHHGISLFSTAVHEIGHSLGLKHSYRHDSIMRPFYHLSPLKYLKLGRDDIEGIFHIYGKYLKVSSKNNLQYIYKNNYYFNKNKIPPMVDKEKDIISLNKNFPKTKYSYQSEGNLKQEINNLPTIMNMKSYNIKMRHPNLCKDSSIDAIVELFNETVIIFKDNWMFHLENSKINPSKTKRISDFWPSITGKIDGITMDSNGDFYMFQQNKYWILDRNFVIRKNYPNLISRGIPNLGSDSVDAVFHFYLNELPYIFKNDTYWIFKSNQRHPSIKKPISSIFKNCGDCKIPSKIDAAYSSSNGLSYIFVGKEYYRLQNKHPLRIASGFPQDNAKHFFGCI</sequence>
<keyword evidence="4" id="KW-0732">Signal</keyword>
<keyword evidence="7 11" id="KW-0862">Zinc</keyword>
<dbReference type="AlphaFoldDB" id="A0A090LMF9"/>
<keyword evidence="17" id="KW-1185">Reference proteome</keyword>
<comment type="similarity">
    <text evidence="1">Belongs to the peptidase M10A family.</text>
</comment>
<organism evidence="16">
    <name type="scientific">Strongyloides ratti</name>
    <name type="common">Parasitic roundworm</name>
    <dbReference type="NCBI Taxonomy" id="34506"/>
    <lineage>
        <taxon>Eukaryota</taxon>
        <taxon>Metazoa</taxon>
        <taxon>Ecdysozoa</taxon>
        <taxon>Nematoda</taxon>
        <taxon>Chromadorea</taxon>
        <taxon>Rhabditida</taxon>
        <taxon>Tylenchina</taxon>
        <taxon>Panagrolaimomorpha</taxon>
        <taxon>Strongyloidoidea</taxon>
        <taxon>Strongyloididae</taxon>
        <taxon>Strongyloides</taxon>
    </lineage>
</organism>
<feature type="binding site" evidence="12">
    <location>
        <position position="203"/>
    </location>
    <ligand>
        <name>Zn(2+)</name>
        <dbReference type="ChEBI" id="CHEBI:29105"/>
        <label>1</label>
    </ligand>
</feature>
<dbReference type="Proteomes" id="UP000035682">
    <property type="component" value="Unplaced"/>
</dbReference>
<dbReference type="PRINTS" id="PR00138">
    <property type="entry name" value="MATRIXIN"/>
</dbReference>
<feature type="active site" evidence="10">
    <location>
        <position position="252"/>
    </location>
</feature>
<dbReference type="SUPFAM" id="SSF47090">
    <property type="entry name" value="PGBD-like"/>
    <property type="match status" value="1"/>
</dbReference>
<dbReference type="InterPro" id="IPR002477">
    <property type="entry name" value="Peptidoglycan-bd-like"/>
</dbReference>
<dbReference type="InterPro" id="IPR036375">
    <property type="entry name" value="Hemopexin-like_dom_sf"/>
</dbReference>
<feature type="binding site" evidence="12">
    <location>
        <position position="232"/>
    </location>
    <ligand>
        <name>Ca(2+)</name>
        <dbReference type="ChEBI" id="CHEBI:29108"/>
        <label>1</label>
    </ligand>
</feature>
<dbReference type="InterPro" id="IPR001818">
    <property type="entry name" value="Pept_M10_metallopeptidase"/>
</dbReference>
<feature type="modified residue" description="Phosphotyrosine; by PKDCC" evidence="13">
    <location>
        <position position="461"/>
    </location>
</feature>
<dbReference type="InterPro" id="IPR018487">
    <property type="entry name" value="Hemopexin-like_repeat"/>
</dbReference>
<feature type="binding site" evidence="12">
    <location>
        <position position="208"/>
    </location>
    <ligand>
        <name>Ca(2+)</name>
        <dbReference type="ChEBI" id="CHEBI:29108"/>
        <label>3</label>
    </ligand>
</feature>
<dbReference type="GO" id="GO:0004222">
    <property type="term" value="F:metalloendopeptidase activity"/>
    <property type="evidence" value="ECO:0007669"/>
    <property type="project" value="InterPro"/>
</dbReference>
<gene>
    <name evidence="16 18 19" type="ORF">SRAE_2000401700</name>
</gene>
<dbReference type="InterPro" id="IPR006026">
    <property type="entry name" value="Peptidase_Metallo"/>
</dbReference>
<dbReference type="Pfam" id="PF00413">
    <property type="entry name" value="Peptidase_M10"/>
    <property type="match status" value="1"/>
</dbReference>
<dbReference type="GO" id="GO:0030198">
    <property type="term" value="P:extracellular matrix organization"/>
    <property type="evidence" value="ECO:0007669"/>
    <property type="project" value="TreeGrafter"/>
</dbReference>
<dbReference type="InterPro" id="IPR024079">
    <property type="entry name" value="MetalloPept_cat_dom_sf"/>
</dbReference>
<feature type="domain" description="Peptidase metallopeptidase" evidence="15">
    <location>
        <begin position="138"/>
        <end position="297"/>
    </location>
</feature>
<dbReference type="CTD" id="36381738"/>
<keyword evidence="2" id="KW-0645">Protease</keyword>
<keyword evidence="6" id="KW-0378">Hydrolase</keyword>
<feature type="binding site" evidence="12">
    <location>
        <position position="223"/>
    </location>
    <ligand>
        <name>Ca(2+)</name>
        <dbReference type="ChEBI" id="CHEBI:29108"/>
        <label>2</label>
    </ligand>
</feature>
<dbReference type="Gene3D" id="3.40.390.10">
    <property type="entry name" value="Collagenase (Catalytic Domain)"/>
    <property type="match status" value="1"/>
</dbReference>
<dbReference type="Pfam" id="PF00045">
    <property type="entry name" value="Hemopexin"/>
    <property type="match status" value="2"/>
</dbReference>
<feature type="binding site" evidence="12">
    <location>
        <position position="229"/>
    </location>
    <ligand>
        <name>Ca(2+)</name>
        <dbReference type="ChEBI" id="CHEBI:29108"/>
        <label>3</label>
    </ligand>
</feature>
<dbReference type="STRING" id="34506.A0A090LMF9"/>
<feature type="binding site" evidence="12">
    <location>
        <position position="227"/>
    </location>
    <ligand>
        <name>Zn(2+)</name>
        <dbReference type="ChEBI" id="CHEBI:29105"/>
        <label>1</label>
    </ligand>
</feature>
<feature type="binding site" description="in inhibited form" evidence="12">
    <location>
        <position position="121"/>
    </location>
    <ligand>
        <name>Zn(2+)</name>
        <dbReference type="ChEBI" id="CHEBI:29105"/>
        <label>2</label>
        <note>catalytic</note>
    </ligand>
</feature>
<evidence type="ECO:0000256" key="4">
    <source>
        <dbReference type="ARBA" id="ARBA00022729"/>
    </source>
</evidence>
<feature type="binding site" evidence="12">
    <location>
        <position position="209"/>
    </location>
    <ligand>
        <name>Ca(2+)</name>
        <dbReference type="ChEBI" id="CHEBI:29108"/>
        <label>3</label>
    </ligand>
</feature>
<evidence type="ECO:0000256" key="11">
    <source>
        <dbReference type="PIRSR" id="PIRSR001191-2"/>
    </source>
</evidence>
<feature type="repeat" description="Hemopexin" evidence="14">
    <location>
        <begin position="474"/>
        <end position="520"/>
    </location>
</feature>
<feature type="repeat" description="Hemopexin" evidence="14">
    <location>
        <begin position="526"/>
        <end position="574"/>
    </location>
</feature>
<feature type="repeat" description="Hemopexin" evidence="14">
    <location>
        <begin position="380"/>
        <end position="425"/>
    </location>
</feature>
<dbReference type="Pfam" id="PF01471">
    <property type="entry name" value="PG_binding_1"/>
    <property type="match status" value="1"/>
</dbReference>
<evidence type="ECO:0000256" key="1">
    <source>
        <dbReference type="ARBA" id="ARBA00010370"/>
    </source>
</evidence>
<dbReference type="PROSITE" id="PS51642">
    <property type="entry name" value="HEMOPEXIN_2"/>
    <property type="match status" value="4"/>
</dbReference>
<dbReference type="GO" id="GO:0005615">
    <property type="term" value="C:extracellular space"/>
    <property type="evidence" value="ECO:0007669"/>
    <property type="project" value="TreeGrafter"/>
</dbReference>
<dbReference type="PANTHER" id="PTHR10201:SF291">
    <property type="entry name" value="MATRIX METALLOPROTEINASE 1, ISOFORM C-RELATED"/>
    <property type="match status" value="1"/>
</dbReference>
<keyword evidence="8" id="KW-0482">Metalloprotease</keyword>
<evidence type="ECO:0000256" key="8">
    <source>
        <dbReference type="ARBA" id="ARBA00023049"/>
    </source>
</evidence>
<evidence type="ECO:0000256" key="14">
    <source>
        <dbReference type="PROSITE-ProRule" id="PRU01011"/>
    </source>
</evidence>
<evidence type="ECO:0000313" key="19">
    <source>
        <dbReference type="WormBase" id="SRAE_2000401700"/>
    </source>
</evidence>
<keyword evidence="5" id="KW-0677">Repeat</keyword>
<evidence type="ECO:0000256" key="7">
    <source>
        <dbReference type="ARBA" id="ARBA00022833"/>
    </source>
</evidence>
<keyword evidence="9" id="KW-0865">Zymogen</keyword>
<comment type="cofactor">
    <cofactor evidence="12">
        <name>Zn(2+)</name>
        <dbReference type="ChEBI" id="CHEBI:29105"/>
    </cofactor>
    <text evidence="12">Binds 2 Zn(2+) ions per subunit.</text>
</comment>
<dbReference type="SMART" id="SM00235">
    <property type="entry name" value="ZnMc"/>
    <property type="match status" value="1"/>
</dbReference>
<feature type="binding site" evidence="11">
    <location>
        <position position="261"/>
    </location>
    <ligand>
        <name>Zn(2+)</name>
        <dbReference type="ChEBI" id="CHEBI:29105"/>
        <label>2</label>
        <note>catalytic</note>
    </ligand>
</feature>
<evidence type="ECO:0000256" key="5">
    <source>
        <dbReference type="ARBA" id="ARBA00022737"/>
    </source>
</evidence>
<dbReference type="EMBL" id="LN609529">
    <property type="protein sequence ID" value="CEF69368.1"/>
    <property type="molecule type" value="Genomic_DNA"/>
</dbReference>
<evidence type="ECO:0000256" key="12">
    <source>
        <dbReference type="PIRSR" id="PIRSR621190-2"/>
    </source>
</evidence>
<feature type="binding site" evidence="12">
    <location>
        <position position="232"/>
    </location>
    <ligand>
        <name>Ca(2+)</name>
        <dbReference type="ChEBI" id="CHEBI:29108"/>
        <label>3</label>
    </ligand>
</feature>
<feature type="binding site" evidence="12">
    <location>
        <position position="191"/>
    </location>
    <ligand>
        <name>Ca(2+)</name>
        <dbReference type="ChEBI" id="CHEBI:29108"/>
        <label>2</label>
    </ligand>
</feature>
<evidence type="ECO:0000256" key="3">
    <source>
        <dbReference type="ARBA" id="ARBA00022723"/>
    </source>
</evidence>
<dbReference type="Gene3D" id="2.110.10.10">
    <property type="entry name" value="Hemopexin-like domain"/>
    <property type="match status" value="1"/>
</dbReference>